<sequence length="99" mass="11264">MADPEHRSKVLNEDSDTLQACAARLERLAQVLRDEGRLPSWLDRALKDEAFRCRAAGADLTMVAALLDKHIARVGDRTRPVLQRIRPLMPNRPGKRPWI</sequence>
<dbReference type="RefSeq" id="WP_131888653.1">
    <property type="nucleotide sequence ID" value="NZ_SMKU01000001.1"/>
</dbReference>
<dbReference type="AlphaFoldDB" id="A0A4R5CKZ7"/>
<protein>
    <submittedName>
        <fullName evidence="1">Uncharacterized protein</fullName>
    </submittedName>
</protein>
<accession>A0A4R5CKZ7</accession>
<keyword evidence="2" id="KW-1185">Reference proteome</keyword>
<proteinExistence type="predicted"/>
<name>A0A4R5CKZ7_9ACTN</name>
<reference evidence="1 2" key="1">
    <citation type="submission" date="2019-03" db="EMBL/GenBank/DDBJ databases">
        <title>Draft genome sequences of novel Actinobacteria.</title>
        <authorList>
            <person name="Sahin N."/>
            <person name="Ay H."/>
            <person name="Saygin H."/>
        </authorList>
    </citation>
    <scope>NUCLEOTIDE SEQUENCE [LARGE SCALE GENOMIC DNA]</scope>
    <source>
        <strain evidence="1 2">H3C3</strain>
    </source>
</reference>
<dbReference type="EMBL" id="SMKU01000001">
    <property type="protein sequence ID" value="TDD98132.1"/>
    <property type="molecule type" value="Genomic_DNA"/>
</dbReference>
<dbReference type="Proteomes" id="UP000294513">
    <property type="component" value="Unassembled WGS sequence"/>
</dbReference>
<comment type="caution">
    <text evidence="1">The sequence shown here is derived from an EMBL/GenBank/DDBJ whole genome shotgun (WGS) entry which is preliminary data.</text>
</comment>
<evidence type="ECO:0000313" key="2">
    <source>
        <dbReference type="Proteomes" id="UP000294513"/>
    </source>
</evidence>
<gene>
    <name evidence="1" type="ORF">E1298_00240</name>
</gene>
<evidence type="ECO:0000313" key="1">
    <source>
        <dbReference type="EMBL" id="TDD98132.1"/>
    </source>
</evidence>
<organism evidence="1 2">
    <name type="scientific">Actinomadura rubrisoli</name>
    <dbReference type="NCBI Taxonomy" id="2530368"/>
    <lineage>
        <taxon>Bacteria</taxon>
        <taxon>Bacillati</taxon>
        <taxon>Actinomycetota</taxon>
        <taxon>Actinomycetes</taxon>
        <taxon>Streptosporangiales</taxon>
        <taxon>Thermomonosporaceae</taxon>
        <taxon>Actinomadura</taxon>
    </lineage>
</organism>